<dbReference type="Proteomes" id="UP001165121">
    <property type="component" value="Unassembled WGS sequence"/>
</dbReference>
<reference evidence="4" key="1">
    <citation type="submission" date="2023-04" db="EMBL/GenBank/DDBJ databases">
        <title>Phytophthora fragariaefolia NBRC 109709.</title>
        <authorList>
            <person name="Ichikawa N."/>
            <person name="Sato H."/>
            <person name="Tonouchi N."/>
        </authorList>
    </citation>
    <scope>NUCLEOTIDE SEQUENCE</scope>
    <source>
        <strain evidence="4">NBRC 109709</strain>
    </source>
</reference>
<gene>
    <name evidence="4" type="ORF">Pfra01_001814700</name>
</gene>
<feature type="compositionally biased region" description="Basic and acidic residues" evidence="2">
    <location>
        <begin position="592"/>
        <end position="610"/>
    </location>
</feature>
<evidence type="ECO:0000256" key="1">
    <source>
        <dbReference type="ARBA" id="ARBA00023268"/>
    </source>
</evidence>
<name>A0A9W7D069_9STRA</name>
<dbReference type="Gene3D" id="1.10.340.70">
    <property type="match status" value="1"/>
</dbReference>
<dbReference type="PROSITE" id="PS50878">
    <property type="entry name" value="RT_POL"/>
    <property type="match status" value="1"/>
</dbReference>
<feature type="domain" description="Reverse transcriptase" evidence="3">
    <location>
        <begin position="235"/>
        <end position="423"/>
    </location>
</feature>
<dbReference type="PANTHER" id="PTHR37984">
    <property type="entry name" value="PROTEIN CBG26694"/>
    <property type="match status" value="1"/>
</dbReference>
<dbReference type="CDD" id="cd01647">
    <property type="entry name" value="RT_LTR"/>
    <property type="match status" value="1"/>
</dbReference>
<protein>
    <submittedName>
        <fullName evidence="4">Unnamed protein product</fullName>
    </submittedName>
</protein>
<evidence type="ECO:0000313" key="5">
    <source>
        <dbReference type="Proteomes" id="UP001165121"/>
    </source>
</evidence>
<dbReference type="Pfam" id="PF00078">
    <property type="entry name" value="RVT_1"/>
    <property type="match status" value="1"/>
</dbReference>
<dbReference type="Gene3D" id="3.10.10.10">
    <property type="entry name" value="HIV Type 1 Reverse Transcriptase, subunit A, domain 1"/>
    <property type="match status" value="1"/>
</dbReference>
<sequence length="714" mass="79993">MDEPNESLTEYVEANGGLPTGRVEVGVVIPFRTYDEAGGTRVAAVRMARKGQLAANAVTPIEVTVPAADGEQGIFLPTKKIGSIMLAVTVTTARRGRAWVPALNTNSAPASLPNKKERGTWIPLEENMTIMAMKGGLDARRVQNWLDDLGDGKTPLDNEDEVQIGAEKAKDMKLMLQLLRVYRKVTTSGSECPPATVLNIQHHIDTGEAAPVLLKRRRQAQTEDEIVDKNVTKILQAGVIEEGNRAWGFPVVLVRKKDGEIRFCVDYRALNKVTKKDVYPLQRIDETVEAMSGALLFTTLDLKAGYWQIMVALDDRDKTAFLTKKGLYRFVRMPSGLTNAPSTFQRMMNHVLRGLTWSTFLVYLDDIVVFTKGGMERHVVELASVLERLEAAGLTLKLRKCRFAMQSMELATDPSAIGMGACLMQDYGQGWQPIAIASKVNNEAESKYSITELECLAVVWAIKLFRSYLYGRTFAILTDHAALKWLMTNALSRALVKMLAAVGERRRRRAQAVINEDESAGTPKVTSRLNGKPRKRYATRREALKKTPDESRVVQRYEIEYEQSTEATEGEAVTGARELPRSPLIGGPRSIQRTEEGGMRPTEENEYRTEEGELQLRGQTLQLTDDDICAAQARSRLAQRIKEAGTHRGMEVTTEFGLIVIRTPRDRRVILPPSLWPVVFKDCHDSVWAGHLRATHTYARIVQLYWWPNLQREV</sequence>
<dbReference type="InterPro" id="IPR043502">
    <property type="entry name" value="DNA/RNA_pol_sf"/>
</dbReference>
<dbReference type="EMBL" id="BSXT01002191">
    <property type="protein sequence ID" value="GMF47715.1"/>
    <property type="molecule type" value="Genomic_DNA"/>
</dbReference>
<dbReference type="OrthoDB" id="123592at2759"/>
<evidence type="ECO:0000313" key="4">
    <source>
        <dbReference type="EMBL" id="GMF47715.1"/>
    </source>
</evidence>
<dbReference type="Pfam" id="PF17919">
    <property type="entry name" value="RT_RNaseH_2"/>
    <property type="match status" value="1"/>
</dbReference>
<dbReference type="InterPro" id="IPR050951">
    <property type="entry name" value="Retrovirus_Pol_polyprotein"/>
</dbReference>
<dbReference type="SUPFAM" id="SSF56672">
    <property type="entry name" value="DNA/RNA polymerases"/>
    <property type="match status" value="1"/>
</dbReference>
<dbReference type="CDD" id="cd09274">
    <property type="entry name" value="RNase_HI_RT_Ty3"/>
    <property type="match status" value="1"/>
</dbReference>
<dbReference type="GO" id="GO:0016787">
    <property type="term" value="F:hydrolase activity"/>
    <property type="evidence" value="ECO:0007669"/>
    <property type="project" value="UniProtKB-KW"/>
</dbReference>
<dbReference type="InterPro" id="IPR041588">
    <property type="entry name" value="Integrase_H2C2"/>
</dbReference>
<dbReference type="AlphaFoldDB" id="A0A9W7D069"/>
<evidence type="ECO:0000256" key="2">
    <source>
        <dbReference type="SAM" id="MobiDB-lite"/>
    </source>
</evidence>
<dbReference type="Gene3D" id="3.30.70.270">
    <property type="match status" value="1"/>
</dbReference>
<organism evidence="4 5">
    <name type="scientific">Phytophthora fragariaefolia</name>
    <dbReference type="NCBI Taxonomy" id="1490495"/>
    <lineage>
        <taxon>Eukaryota</taxon>
        <taxon>Sar</taxon>
        <taxon>Stramenopiles</taxon>
        <taxon>Oomycota</taxon>
        <taxon>Peronosporomycetes</taxon>
        <taxon>Peronosporales</taxon>
        <taxon>Peronosporaceae</taxon>
        <taxon>Phytophthora</taxon>
    </lineage>
</organism>
<proteinExistence type="predicted"/>
<comment type="caution">
    <text evidence="4">The sequence shown here is derived from an EMBL/GenBank/DDBJ whole genome shotgun (WGS) entry which is preliminary data.</text>
</comment>
<dbReference type="Pfam" id="PF17921">
    <property type="entry name" value="Integrase_H2C2"/>
    <property type="match status" value="1"/>
</dbReference>
<keyword evidence="1" id="KW-0511">Multifunctional enzyme</keyword>
<dbReference type="PANTHER" id="PTHR37984:SF5">
    <property type="entry name" value="PROTEIN NYNRIN-LIKE"/>
    <property type="match status" value="1"/>
</dbReference>
<dbReference type="GO" id="GO:0003964">
    <property type="term" value="F:RNA-directed DNA polymerase activity"/>
    <property type="evidence" value="ECO:0007669"/>
    <property type="project" value="UniProtKB-KW"/>
</dbReference>
<dbReference type="InterPro" id="IPR000477">
    <property type="entry name" value="RT_dom"/>
</dbReference>
<dbReference type="InterPro" id="IPR043128">
    <property type="entry name" value="Rev_trsase/Diguanyl_cyclase"/>
</dbReference>
<dbReference type="InterPro" id="IPR041577">
    <property type="entry name" value="RT_RNaseH_2"/>
</dbReference>
<keyword evidence="5" id="KW-1185">Reference proteome</keyword>
<evidence type="ECO:0000259" key="3">
    <source>
        <dbReference type="PROSITE" id="PS50878"/>
    </source>
</evidence>
<dbReference type="GO" id="GO:0004519">
    <property type="term" value="F:endonuclease activity"/>
    <property type="evidence" value="ECO:0007669"/>
    <property type="project" value="UniProtKB-KW"/>
</dbReference>
<feature type="region of interest" description="Disordered" evidence="2">
    <location>
        <begin position="563"/>
        <end position="610"/>
    </location>
</feature>
<feature type="region of interest" description="Disordered" evidence="2">
    <location>
        <begin position="517"/>
        <end position="537"/>
    </location>
</feature>
<accession>A0A9W7D069</accession>